<dbReference type="InterPro" id="IPR036318">
    <property type="entry name" value="FAD-bd_PCMH-like_sf"/>
</dbReference>
<dbReference type="InterPro" id="IPR016169">
    <property type="entry name" value="FAD-bd_PCMH_sub2"/>
</dbReference>
<dbReference type="InterPro" id="IPR006093">
    <property type="entry name" value="Oxy_OxRdtase_FAD_BS"/>
</dbReference>
<feature type="region of interest" description="Disordered" evidence="6">
    <location>
        <begin position="1"/>
        <end position="20"/>
    </location>
</feature>
<keyword evidence="5" id="KW-0560">Oxidoreductase</keyword>
<dbReference type="SUPFAM" id="SSF56176">
    <property type="entry name" value="FAD-binding/transporter-associated domain-like"/>
    <property type="match status" value="1"/>
</dbReference>
<dbReference type="Gene3D" id="3.40.462.20">
    <property type="match status" value="1"/>
</dbReference>
<evidence type="ECO:0000256" key="3">
    <source>
        <dbReference type="ARBA" id="ARBA00022630"/>
    </source>
</evidence>
<dbReference type="PROSITE" id="PS51387">
    <property type="entry name" value="FAD_PCMH"/>
    <property type="match status" value="1"/>
</dbReference>
<dbReference type="Pfam" id="PF08031">
    <property type="entry name" value="BBE"/>
    <property type="match status" value="1"/>
</dbReference>
<dbReference type="Gene3D" id="3.30.43.10">
    <property type="entry name" value="Uridine Diphospho-n-acetylenolpyruvylglucosamine Reductase, domain 2"/>
    <property type="match status" value="1"/>
</dbReference>
<dbReference type="InterPro" id="IPR012951">
    <property type="entry name" value="BBE"/>
</dbReference>
<evidence type="ECO:0000256" key="4">
    <source>
        <dbReference type="ARBA" id="ARBA00022827"/>
    </source>
</evidence>
<gene>
    <name evidence="8" type="ORF">ACIBG2_42340</name>
</gene>
<keyword evidence="9" id="KW-1185">Reference proteome</keyword>
<dbReference type="InterPro" id="IPR016167">
    <property type="entry name" value="FAD-bd_PCMH_sub1"/>
</dbReference>
<sequence length="404" mass="42490">MTQQTISRDHGFTAYLPGRPGYDEHRAQPFNPALDARPALVARAFTAHDVRMAVLEAHERGLPLAVQSTGHGTHVPADGGVLLKTTDMSGVRVDPHRRVAKVGPGARWADVLAAAAPYGLAPLSGSSPTVGVTGYTLGGGLGWLARRYGFAADSVLAAQVVTADGRIVTADAEHHPELFWALRGGGGNFGVVTSLEFELHPVGQVCAGLLTFAVTDAAEQLAAYRDWAAGLPPELSTAAVLTPDRTLVIKAMGEVGGTRAPVAALTRRLGPVLDGELRDVPYASAAMGGTPARTLELYDSLPDAVVEAAAAVGDAAVEVRHWGGALAERGPDDAPVSHRGTEFTVIVAKPVALPYATGRSFLNFLADPARAHRAFTAGNFERLRAVKRIWDPANLFRLNLNIQP</sequence>
<protein>
    <submittedName>
        <fullName evidence="8">FAD-binding oxidoreductase</fullName>
    </submittedName>
</protein>
<feature type="domain" description="FAD-binding PCMH-type" evidence="7">
    <location>
        <begin position="34"/>
        <end position="202"/>
    </location>
</feature>
<comment type="cofactor">
    <cofactor evidence="1">
        <name>FAD</name>
        <dbReference type="ChEBI" id="CHEBI:57692"/>
    </cofactor>
</comment>
<dbReference type="Gene3D" id="3.30.465.10">
    <property type="match status" value="1"/>
</dbReference>
<proteinExistence type="inferred from homology"/>
<organism evidence="8 9">
    <name type="scientific">Nonomuraea typhae</name>
    <dbReference type="NCBI Taxonomy" id="2603600"/>
    <lineage>
        <taxon>Bacteria</taxon>
        <taxon>Bacillati</taxon>
        <taxon>Actinomycetota</taxon>
        <taxon>Actinomycetes</taxon>
        <taxon>Streptosporangiales</taxon>
        <taxon>Streptosporangiaceae</taxon>
        <taxon>Nonomuraea</taxon>
    </lineage>
</organism>
<evidence type="ECO:0000256" key="5">
    <source>
        <dbReference type="ARBA" id="ARBA00023002"/>
    </source>
</evidence>
<dbReference type="RefSeq" id="WP_397089843.1">
    <property type="nucleotide sequence ID" value="NZ_JBITGY010000013.1"/>
</dbReference>
<dbReference type="InterPro" id="IPR006094">
    <property type="entry name" value="Oxid_FAD_bind_N"/>
</dbReference>
<evidence type="ECO:0000259" key="7">
    <source>
        <dbReference type="PROSITE" id="PS51387"/>
    </source>
</evidence>
<keyword evidence="3" id="KW-0285">Flavoprotein</keyword>
<evidence type="ECO:0000313" key="9">
    <source>
        <dbReference type="Proteomes" id="UP001612741"/>
    </source>
</evidence>
<dbReference type="PANTHER" id="PTHR42973">
    <property type="entry name" value="BINDING OXIDOREDUCTASE, PUTATIVE (AFU_ORTHOLOGUE AFUA_1G17690)-RELATED"/>
    <property type="match status" value="1"/>
</dbReference>
<name>A0ABW7Z7S7_9ACTN</name>
<accession>A0ABW7Z7S7</accession>
<dbReference type="PANTHER" id="PTHR42973:SF39">
    <property type="entry name" value="FAD-BINDING PCMH-TYPE DOMAIN-CONTAINING PROTEIN"/>
    <property type="match status" value="1"/>
</dbReference>
<evidence type="ECO:0000313" key="8">
    <source>
        <dbReference type="EMBL" id="MFI6504086.1"/>
    </source>
</evidence>
<dbReference type="Proteomes" id="UP001612741">
    <property type="component" value="Unassembled WGS sequence"/>
</dbReference>
<comment type="caution">
    <text evidence="8">The sequence shown here is derived from an EMBL/GenBank/DDBJ whole genome shotgun (WGS) entry which is preliminary data.</text>
</comment>
<reference evidence="8 9" key="1">
    <citation type="submission" date="2024-10" db="EMBL/GenBank/DDBJ databases">
        <title>The Natural Products Discovery Center: Release of the First 8490 Sequenced Strains for Exploring Actinobacteria Biosynthetic Diversity.</title>
        <authorList>
            <person name="Kalkreuter E."/>
            <person name="Kautsar S.A."/>
            <person name="Yang D."/>
            <person name="Bader C.D."/>
            <person name="Teijaro C.N."/>
            <person name="Fluegel L."/>
            <person name="Davis C.M."/>
            <person name="Simpson J.R."/>
            <person name="Lauterbach L."/>
            <person name="Steele A.D."/>
            <person name="Gui C."/>
            <person name="Meng S."/>
            <person name="Li G."/>
            <person name="Viehrig K."/>
            <person name="Ye F."/>
            <person name="Su P."/>
            <person name="Kiefer A.F."/>
            <person name="Nichols A."/>
            <person name="Cepeda A.J."/>
            <person name="Yan W."/>
            <person name="Fan B."/>
            <person name="Jiang Y."/>
            <person name="Adhikari A."/>
            <person name="Zheng C.-J."/>
            <person name="Schuster L."/>
            <person name="Cowan T.M."/>
            <person name="Smanski M.J."/>
            <person name="Chevrette M.G."/>
            <person name="De Carvalho L.P.S."/>
            <person name="Shen B."/>
        </authorList>
    </citation>
    <scope>NUCLEOTIDE SEQUENCE [LARGE SCALE GENOMIC DNA]</scope>
    <source>
        <strain evidence="8 9">NPDC050545</strain>
    </source>
</reference>
<dbReference type="EMBL" id="JBITGY010000013">
    <property type="protein sequence ID" value="MFI6504086.1"/>
    <property type="molecule type" value="Genomic_DNA"/>
</dbReference>
<keyword evidence="4" id="KW-0274">FAD</keyword>
<dbReference type="InterPro" id="IPR016166">
    <property type="entry name" value="FAD-bd_PCMH"/>
</dbReference>
<dbReference type="InterPro" id="IPR050416">
    <property type="entry name" value="FAD-linked_Oxidoreductase"/>
</dbReference>
<evidence type="ECO:0000256" key="6">
    <source>
        <dbReference type="SAM" id="MobiDB-lite"/>
    </source>
</evidence>
<evidence type="ECO:0000256" key="1">
    <source>
        <dbReference type="ARBA" id="ARBA00001974"/>
    </source>
</evidence>
<evidence type="ECO:0000256" key="2">
    <source>
        <dbReference type="ARBA" id="ARBA00005466"/>
    </source>
</evidence>
<comment type="similarity">
    <text evidence="2">Belongs to the oxygen-dependent FAD-linked oxidoreductase family.</text>
</comment>
<dbReference type="PROSITE" id="PS00862">
    <property type="entry name" value="OX2_COVAL_FAD"/>
    <property type="match status" value="1"/>
</dbReference>
<dbReference type="Pfam" id="PF01565">
    <property type="entry name" value="FAD_binding_4"/>
    <property type="match status" value="1"/>
</dbReference>